<dbReference type="InterPro" id="IPR000653">
    <property type="entry name" value="DegT/StrS_aminotransferase"/>
</dbReference>
<evidence type="ECO:0008006" key="2">
    <source>
        <dbReference type="Google" id="ProtNLM"/>
    </source>
</evidence>
<dbReference type="InterPro" id="IPR015424">
    <property type="entry name" value="PyrdxlP-dep_Trfase"/>
</dbReference>
<dbReference type="GO" id="GO:0030170">
    <property type="term" value="F:pyridoxal phosphate binding"/>
    <property type="evidence" value="ECO:0007669"/>
    <property type="project" value="TreeGrafter"/>
</dbReference>
<dbReference type="InterPro" id="IPR015421">
    <property type="entry name" value="PyrdxlP-dep_Trfase_major"/>
</dbReference>
<dbReference type="EMBL" id="UINC01066965">
    <property type="protein sequence ID" value="SVB98179.1"/>
    <property type="molecule type" value="Genomic_DNA"/>
</dbReference>
<protein>
    <recommendedName>
        <fullName evidence="2">Glutamine--scyllo-inositol transaminase</fullName>
    </recommendedName>
</protein>
<dbReference type="AlphaFoldDB" id="A0A382IFS6"/>
<dbReference type="GO" id="GO:0000271">
    <property type="term" value="P:polysaccharide biosynthetic process"/>
    <property type="evidence" value="ECO:0007669"/>
    <property type="project" value="TreeGrafter"/>
</dbReference>
<dbReference type="CDD" id="cd00616">
    <property type="entry name" value="AHBA_syn"/>
    <property type="match status" value="1"/>
</dbReference>
<reference evidence="1" key="1">
    <citation type="submission" date="2018-05" db="EMBL/GenBank/DDBJ databases">
        <authorList>
            <person name="Lanie J.A."/>
            <person name="Ng W.-L."/>
            <person name="Kazmierczak K.M."/>
            <person name="Andrzejewski T.M."/>
            <person name="Davidsen T.M."/>
            <person name="Wayne K.J."/>
            <person name="Tettelin H."/>
            <person name="Glass J.I."/>
            <person name="Rusch D."/>
            <person name="Podicherti R."/>
            <person name="Tsui H.-C.T."/>
            <person name="Winkler M.E."/>
        </authorList>
    </citation>
    <scope>NUCLEOTIDE SEQUENCE</scope>
</reference>
<dbReference type="PANTHER" id="PTHR30244">
    <property type="entry name" value="TRANSAMINASE"/>
    <property type="match status" value="1"/>
</dbReference>
<dbReference type="PIRSF" id="PIRSF000390">
    <property type="entry name" value="PLP_StrS"/>
    <property type="match status" value="1"/>
</dbReference>
<dbReference type="Gene3D" id="3.40.640.10">
    <property type="entry name" value="Type I PLP-dependent aspartate aminotransferase-like (Major domain)"/>
    <property type="match status" value="1"/>
</dbReference>
<gene>
    <name evidence="1" type="ORF">METZ01_LOCUS251033</name>
</gene>
<dbReference type="Gene3D" id="3.90.1150.10">
    <property type="entry name" value="Aspartate Aminotransferase, domain 1"/>
    <property type="match status" value="1"/>
</dbReference>
<accession>A0A382IFS6</accession>
<dbReference type="SUPFAM" id="SSF53383">
    <property type="entry name" value="PLP-dependent transferases"/>
    <property type="match status" value="1"/>
</dbReference>
<name>A0A382IFS6_9ZZZZ</name>
<sequence>MEKKIKLFSPDFDKNEELALINTLKSGFWASGSGSGKVQKFEDLLSDYLKVKGCVAVNSGTSALHLALSLIDLKGKDVILPSLSFVSTAHAVIYNGGNPVFADIDPETLCIDPDLIEELITKKTKVVLPVHFAGQPCELSSIIKSCKKYNLDLVEDAAHAMGTTYKNKKIGCHGTAVCFSFHPAKNLAMPTGGAITVNNNKWKKYEVDLKVKRWCGISDRKDTSYDVKELGWNYYMNEFSAAIGIEQLKKMDILTKKRKENAKRFNKELHCEYKMSYNEECSYHFYWIRVKNRKKFMDDLKENGIETGIHYKPIHTMSMYKKLKSKLPHTENVGKEIVSIPTHSDLKNDDVDRIISTINRFCN</sequence>
<dbReference type="PANTHER" id="PTHR30244:SF34">
    <property type="entry name" value="DTDP-4-AMINO-4,6-DIDEOXYGALACTOSE TRANSAMINASE"/>
    <property type="match status" value="1"/>
</dbReference>
<dbReference type="GO" id="GO:0008483">
    <property type="term" value="F:transaminase activity"/>
    <property type="evidence" value="ECO:0007669"/>
    <property type="project" value="TreeGrafter"/>
</dbReference>
<organism evidence="1">
    <name type="scientific">marine metagenome</name>
    <dbReference type="NCBI Taxonomy" id="408172"/>
    <lineage>
        <taxon>unclassified sequences</taxon>
        <taxon>metagenomes</taxon>
        <taxon>ecological metagenomes</taxon>
    </lineage>
</organism>
<dbReference type="Pfam" id="PF01041">
    <property type="entry name" value="DegT_DnrJ_EryC1"/>
    <property type="match status" value="1"/>
</dbReference>
<evidence type="ECO:0000313" key="1">
    <source>
        <dbReference type="EMBL" id="SVB98179.1"/>
    </source>
</evidence>
<proteinExistence type="predicted"/>
<dbReference type="InterPro" id="IPR015422">
    <property type="entry name" value="PyrdxlP-dep_Trfase_small"/>
</dbReference>